<feature type="domain" description="SIS" evidence="1">
    <location>
        <begin position="43"/>
        <end position="195"/>
    </location>
</feature>
<dbReference type="InterPro" id="IPR001347">
    <property type="entry name" value="SIS_dom"/>
</dbReference>
<evidence type="ECO:0000313" key="3">
    <source>
        <dbReference type="Proteomes" id="UP000526501"/>
    </source>
</evidence>
<dbReference type="Proteomes" id="UP000526501">
    <property type="component" value="Unassembled WGS sequence"/>
</dbReference>
<dbReference type="GO" id="GO:1901135">
    <property type="term" value="P:carbohydrate derivative metabolic process"/>
    <property type="evidence" value="ECO:0007669"/>
    <property type="project" value="InterPro"/>
</dbReference>
<dbReference type="PROSITE" id="PS51464">
    <property type="entry name" value="SIS"/>
    <property type="match status" value="1"/>
</dbReference>
<dbReference type="InterPro" id="IPR046348">
    <property type="entry name" value="SIS_dom_sf"/>
</dbReference>
<evidence type="ECO:0000259" key="1">
    <source>
        <dbReference type="PROSITE" id="PS51464"/>
    </source>
</evidence>
<dbReference type="CDD" id="cd05006">
    <property type="entry name" value="SIS_GmhA"/>
    <property type="match status" value="1"/>
</dbReference>
<proteinExistence type="predicted"/>
<dbReference type="Gene3D" id="3.40.50.10490">
    <property type="entry name" value="Glucose-6-phosphate isomerase like protein, domain 1"/>
    <property type="match status" value="1"/>
</dbReference>
<comment type="caution">
    <text evidence="2">The sequence shown here is derived from an EMBL/GenBank/DDBJ whole genome shotgun (WGS) entry which is preliminary data.</text>
</comment>
<organism evidence="2 3">
    <name type="scientific">Pelagicoccus albus</name>
    <dbReference type="NCBI Taxonomy" id="415222"/>
    <lineage>
        <taxon>Bacteria</taxon>
        <taxon>Pseudomonadati</taxon>
        <taxon>Verrucomicrobiota</taxon>
        <taxon>Opitutia</taxon>
        <taxon>Puniceicoccales</taxon>
        <taxon>Pelagicoccaceae</taxon>
        <taxon>Pelagicoccus</taxon>
    </lineage>
</organism>
<protein>
    <submittedName>
        <fullName evidence="2">SIS domain-containing protein</fullName>
    </submittedName>
</protein>
<gene>
    <name evidence="2" type="ORF">H5P27_12870</name>
</gene>
<dbReference type="RefSeq" id="WP_185660807.1">
    <property type="nucleotide sequence ID" value="NZ_CAWPOO010000012.1"/>
</dbReference>
<dbReference type="InterPro" id="IPR035461">
    <property type="entry name" value="GmhA/DiaA"/>
</dbReference>
<name>A0A7X1B765_9BACT</name>
<dbReference type="PANTHER" id="PTHR30390">
    <property type="entry name" value="SEDOHEPTULOSE 7-PHOSPHATE ISOMERASE / DNAA INITIATOR-ASSOCIATING FACTOR FOR REPLICATION INITIATION"/>
    <property type="match status" value="1"/>
</dbReference>
<dbReference type="InterPro" id="IPR050099">
    <property type="entry name" value="SIS_GmhA/DiaA_subfam"/>
</dbReference>
<keyword evidence="3" id="KW-1185">Reference proteome</keyword>
<evidence type="ECO:0000313" key="2">
    <source>
        <dbReference type="EMBL" id="MBC2606938.1"/>
    </source>
</evidence>
<dbReference type="GO" id="GO:0097367">
    <property type="term" value="F:carbohydrate derivative binding"/>
    <property type="evidence" value="ECO:0007669"/>
    <property type="project" value="InterPro"/>
</dbReference>
<sequence>MSEPRYYASFCAELNRALQELEVTARSGQVIEVEQGFELLCRRAATIRDMGRNMFLCGNGASAAFANHMALDWTKAGGVPTFSFSDSALLTAMGNDLGYEQAFSAPLSWYAKSGDLLVVISSSGNSPNILKSIEVARSKGMEVFSFTGMSPDNKARTLGDMNFYVPAETYGITESAHQALLHVWLDKFIDIKYGPEKGTDH</sequence>
<dbReference type="Pfam" id="PF13580">
    <property type="entry name" value="SIS_2"/>
    <property type="match status" value="1"/>
</dbReference>
<dbReference type="AlphaFoldDB" id="A0A7X1B765"/>
<dbReference type="PANTHER" id="PTHR30390:SF7">
    <property type="entry name" value="PHOSPHOHEPTOSE ISOMERASE"/>
    <property type="match status" value="1"/>
</dbReference>
<reference evidence="2 3" key="1">
    <citation type="submission" date="2020-07" db="EMBL/GenBank/DDBJ databases">
        <authorList>
            <person name="Feng X."/>
        </authorList>
    </citation>
    <scope>NUCLEOTIDE SEQUENCE [LARGE SCALE GENOMIC DNA]</scope>
    <source>
        <strain evidence="2 3">JCM23202</strain>
    </source>
</reference>
<dbReference type="EMBL" id="JACHVC010000012">
    <property type="protein sequence ID" value="MBC2606938.1"/>
    <property type="molecule type" value="Genomic_DNA"/>
</dbReference>
<dbReference type="SUPFAM" id="SSF53697">
    <property type="entry name" value="SIS domain"/>
    <property type="match status" value="1"/>
</dbReference>
<accession>A0A7X1B765</accession>